<keyword evidence="1" id="KW-1133">Transmembrane helix</keyword>
<reference evidence="2 3" key="1">
    <citation type="submission" date="2020-07" db="EMBL/GenBank/DDBJ databases">
        <title>Novel species isolated from subtropical streams in China.</title>
        <authorList>
            <person name="Lu H."/>
        </authorList>
    </citation>
    <scope>NUCLEOTIDE SEQUENCE [LARGE SCALE GENOMIC DNA]</scope>
    <source>
        <strain evidence="2 3">LX20W</strain>
    </source>
</reference>
<feature type="transmembrane region" description="Helical" evidence="1">
    <location>
        <begin position="63"/>
        <end position="84"/>
    </location>
</feature>
<protein>
    <submittedName>
        <fullName evidence="2">Uncharacterized protein</fullName>
    </submittedName>
</protein>
<proteinExistence type="predicted"/>
<dbReference type="RefSeq" id="WP_182158960.1">
    <property type="nucleotide sequence ID" value="NZ_JACEZT010000001.1"/>
</dbReference>
<keyword evidence="1" id="KW-0812">Transmembrane</keyword>
<feature type="transmembrane region" description="Helical" evidence="1">
    <location>
        <begin position="7"/>
        <end position="32"/>
    </location>
</feature>
<accession>A0A7W2EN48</accession>
<evidence type="ECO:0000256" key="1">
    <source>
        <dbReference type="SAM" id="Phobius"/>
    </source>
</evidence>
<keyword evidence="3" id="KW-1185">Reference proteome</keyword>
<comment type="caution">
    <text evidence="2">The sequence shown here is derived from an EMBL/GenBank/DDBJ whole genome shotgun (WGS) entry which is preliminary data.</text>
</comment>
<dbReference type="Proteomes" id="UP000534388">
    <property type="component" value="Unassembled WGS sequence"/>
</dbReference>
<name>A0A7W2EN48_9BURK</name>
<gene>
    <name evidence="2" type="ORF">H3H37_00295</name>
</gene>
<dbReference type="AlphaFoldDB" id="A0A7W2EN48"/>
<sequence length="125" mass="13580">MILVASVAVLALPVYFLVGLITIPIGVGLLMLTSSSPWILNLYPFLYAGSGNWNAPVFYLDNAVSIPLTIAQWGIFAFVASIFLREFSRSKMFSAVLILFLIDGIATSAILSLVDIKLMWVAGHT</sequence>
<evidence type="ECO:0000313" key="3">
    <source>
        <dbReference type="Proteomes" id="UP000534388"/>
    </source>
</evidence>
<feature type="transmembrane region" description="Helical" evidence="1">
    <location>
        <begin position="96"/>
        <end position="120"/>
    </location>
</feature>
<evidence type="ECO:0000313" key="2">
    <source>
        <dbReference type="EMBL" id="MBA5635508.1"/>
    </source>
</evidence>
<organism evidence="2 3">
    <name type="scientific">Rugamonas brunnea</name>
    <dbReference type="NCBI Taxonomy" id="2758569"/>
    <lineage>
        <taxon>Bacteria</taxon>
        <taxon>Pseudomonadati</taxon>
        <taxon>Pseudomonadota</taxon>
        <taxon>Betaproteobacteria</taxon>
        <taxon>Burkholderiales</taxon>
        <taxon>Oxalobacteraceae</taxon>
        <taxon>Telluria group</taxon>
        <taxon>Rugamonas</taxon>
    </lineage>
</organism>
<keyword evidence="1" id="KW-0472">Membrane</keyword>
<dbReference type="EMBL" id="JACEZT010000001">
    <property type="protein sequence ID" value="MBA5635508.1"/>
    <property type="molecule type" value="Genomic_DNA"/>
</dbReference>